<keyword evidence="5" id="KW-0472">Membrane</keyword>
<evidence type="ECO:0000256" key="3">
    <source>
        <dbReference type="ARBA" id="ARBA00022525"/>
    </source>
</evidence>
<evidence type="ECO:0000313" key="8">
    <source>
        <dbReference type="RefSeq" id="XP_072847942.1"/>
    </source>
</evidence>
<evidence type="ECO:0000256" key="5">
    <source>
        <dbReference type="SAM" id="Phobius"/>
    </source>
</evidence>
<evidence type="ECO:0000256" key="4">
    <source>
        <dbReference type="ARBA" id="ARBA00022734"/>
    </source>
</evidence>
<protein>
    <submittedName>
        <fullName evidence="8">C-type lectin domain family 5 member A-like isoform X1</fullName>
    </submittedName>
</protein>
<proteinExistence type="predicted"/>
<dbReference type="InterPro" id="IPR016187">
    <property type="entry name" value="CTDL_fold"/>
</dbReference>
<dbReference type="InterPro" id="IPR033992">
    <property type="entry name" value="NKR-like_CTLD"/>
</dbReference>
<dbReference type="CDD" id="cd03593">
    <property type="entry name" value="CLECT_NK_receptors_like"/>
    <property type="match status" value="1"/>
</dbReference>
<keyword evidence="3" id="KW-0964">Secreted</keyword>
<keyword evidence="7" id="KW-1185">Reference proteome</keyword>
<dbReference type="PANTHER" id="PTHR47536:SF1">
    <property type="entry name" value="C-TYPE LECTIN DOMAIN FAMILY 5 MEMBER A"/>
    <property type="match status" value="1"/>
</dbReference>
<name>A0ABM5FRA5_9SAUR</name>
<keyword evidence="5" id="KW-0812">Transmembrane</keyword>
<dbReference type="SMART" id="SM00034">
    <property type="entry name" value="CLECT"/>
    <property type="match status" value="1"/>
</dbReference>
<keyword evidence="5" id="KW-1133">Transmembrane helix</keyword>
<evidence type="ECO:0000256" key="2">
    <source>
        <dbReference type="ARBA" id="ARBA00004613"/>
    </source>
</evidence>
<evidence type="ECO:0000256" key="1">
    <source>
        <dbReference type="ARBA" id="ARBA00004167"/>
    </source>
</evidence>
<feature type="transmembrane region" description="Helical" evidence="5">
    <location>
        <begin position="6"/>
        <end position="26"/>
    </location>
</feature>
<dbReference type="InterPro" id="IPR052869">
    <property type="entry name" value="CLEC5A"/>
</dbReference>
<evidence type="ECO:0000313" key="7">
    <source>
        <dbReference type="Proteomes" id="UP001652642"/>
    </source>
</evidence>
<comment type="subcellular location">
    <subcellularLocation>
        <location evidence="1">Membrane</location>
        <topology evidence="1">Single-pass membrane protein</topology>
    </subcellularLocation>
    <subcellularLocation>
        <location evidence="2">Secreted</location>
    </subcellularLocation>
</comment>
<accession>A0ABM5FRA5</accession>
<organism evidence="7 8">
    <name type="scientific">Pogona vitticeps</name>
    <name type="common">central bearded dragon</name>
    <dbReference type="NCBI Taxonomy" id="103695"/>
    <lineage>
        <taxon>Eukaryota</taxon>
        <taxon>Metazoa</taxon>
        <taxon>Chordata</taxon>
        <taxon>Craniata</taxon>
        <taxon>Vertebrata</taxon>
        <taxon>Euteleostomi</taxon>
        <taxon>Lepidosauria</taxon>
        <taxon>Squamata</taxon>
        <taxon>Bifurcata</taxon>
        <taxon>Unidentata</taxon>
        <taxon>Episquamata</taxon>
        <taxon>Toxicofera</taxon>
        <taxon>Iguania</taxon>
        <taxon>Acrodonta</taxon>
        <taxon>Agamidae</taxon>
        <taxon>Amphibolurinae</taxon>
        <taxon>Pogona</taxon>
    </lineage>
</organism>
<dbReference type="RefSeq" id="XP_072847942.1">
    <property type="nucleotide sequence ID" value="XM_072991841.1"/>
</dbReference>
<dbReference type="Pfam" id="PF00059">
    <property type="entry name" value="Lectin_C"/>
    <property type="match status" value="1"/>
</dbReference>
<dbReference type="Proteomes" id="UP001652642">
    <property type="component" value="Chromosome 2"/>
</dbReference>
<dbReference type="PANTHER" id="PTHR47536">
    <property type="entry name" value="C-TYPE LECTIN DOMAIN FAMILY 5 MEMBER A"/>
    <property type="match status" value="1"/>
</dbReference>
<keyword evidence="4" id="KW-0430">Lectin</keyword>
<dbReference type="Gene3D" id="3.10.100.10">
    <property type="entry name" value="Mannose-Binding Protein A, subunit A"/>
    <property type="match status" value="1"/>
</dbReference>
<dbReference type="InterPro" id="IPR001304">
    <property type="entry name" value="C-type_lectin-like"/>
</dbReference>
<dbReference type="PROSITE" id="PS50041">
    <property type="entry name" value="C_TYPE_LECTIN_2"/>
    <property type="match status" value="1"/>
</dbReference>
<reference evidence="7" key="1">
    <citation type="submission" date="2025-05" db="UniProtKB">
        <authorList>
            <consortium name="RefSeq"/>
        </authorList>
    </citation>
    <scope>NUCLEOTIDE SEQUENCE [LARGE SCALE GENOMIC DNA]</scope>
</reference>
<dbReference type="GeneID" id="110071272"/>
<dbReference type="InterPro" id="IPR016186">
    <property type="entry name" value="C-type_lectin-like/link_sf"/>
</dbReference>
<reference evidence="8" key="2">
    <citation type="submission" date="2025-08" db="UniProtKB">
        <authorList>
            <consortium name="RefSeq"/>
        </authorList>
    </citation>
    <scope>IDENTIFICATION</scope>
</reference>
<feature type="domain" description="C-type lectin" evidence="6">
    <location>
        <begin position="52"/>
        <end position="151"/>
    </location>
</feature>
<sequence>MNWNLLGQIAAILIIKLISSSLFLFYSSQIFQKGPAVVYRHKNSCRLGWELYEGNCYSFSVVEKTWEESQQSCASLNSSLAVVNNREELMFLKKRTEGVNYFFIGLTKKGSSGKWKWIDNTVYDPDINGSRSAWLNGGNQKDSLRRAGRSETEALNFPSGNSPGKLADAQRLLLLWNTMRIRSFSYYLTCRLV</sequence>
<gene>
    <name evidence="8" type="primary">LOC110071272</name>
</gene>
<evidence type="ECO:0000259" key="6">
    <source>
        <dbReference type="PROSITE" id="PS50041"/>
    </source>
</evidence>
<dbReference type="SUPFAM" id="SSF56436">
    <property type="entry name" value="C-type lectin-like"/>
    <property type="match status" value="1"/>
</dbReference>